<sequence>MITQAICHGKCQSNVAELKLQVFWHGAYGIGADKRAIAYMDKPDLMNTEAEQEKRGGEEERGTERGRSICRALSQISWLWAFLSQQWGTSQTSSQLSNY</sequence>
<dbReference type="AlphaFoldDB" id="A0A9D3P8R5"/>
<accession>A0A9D3P8R5</accession>
<gene>
    <name evidence="1" type="ORF">KOW79_000777</name>
</gene>
<protein>
    <submittedName>
        <fullName evidence="1">Uncharacterized protein</fullName>
    </submittedName>
</protein>
<dbReference type="EMBL" id="JAHKSW010000001">
    <property type="protein sequence ID" value="KAG7336084.1"/>
    <property type="molecule type" value="Genomic_DNA"/>
</dbReference>
<proteinExistence type="predicted"/>
<evidence type="ECO:0000313" key="1">
    <source>
        <dbReference type="EMBL" id="KAG7336084.1"/>
    </source>
</evidence>
<name>A0A9D3P8R5_9TELE</name>
<evidence type="ECO:0000313" key="2">
    <source>
        <dbReference type="Proteomes" id="UP000824219"/>
    </source>
</evidence>
<organism evidence="1 2">
    <name type="scientific">Hemibagrus wyckioides</name>
    <dbReference type="NCBI Taxonomy" id="337641"/>
    <lineage>
        <taxon>Eukaryota</taxon>
        <taxon>Metazoa</taxon>
        <taxon>Chordata</taxon>
        <taxon>Craniata</taxon>
        <taxon>Vertebrata</taxon>
        <taxon>Euteleostomi</taxon>
        <taxon>Actinopterygii</taxon>
        <taxon>Neopterygii</taxon>
        <taxon>Teleostei</taxon>
        <taxon>Ostariophysi</taxon>
        <taxon>Siluriformes</taxon>
        <taxon>Bagridae</taxon>
        <taxon>Hemibagrus</taxon>
    </lineage>
</organism>
<keyword evidence="2" id="KW-1185">Reference proteome</keyword>
<dbReference type="Proteomes" id="UP000824219">
    <property type="component" value="Linkage Group LG01"/>
</dbReference>
<comment type="caution">
    <text evidence="1">The sequence shown here is derived from an EMBL/GenBank/DDBJ whole genome shotgun (WGS) entry which is preliminary data.</text>
</comment>
<reference evidence="1 2" key="1">
    <citation type="submission" date="2021-06" db="EMBL/GenBank/DDBJ databases">
        <title>Chromosome-level genome assembly of the red-tail catfish (Hemibagrus wyckioides).</title>
        <authorList>
            <person name="Shao F."/>
        </authorList>
    </citation>
    <scope>NUCLEOTIDE SEQUENCE [LARGE SCALE GENOMIC DNA]</scope>
    <source>
        <strain evidence="1">EC202008001</strain>
        <tissue evidence="1">Blood</tissue>
    </source>
</reference>